<keyword evidence="2" id="KW-0963">Cytoplasm</keyword>
<dbReference type="RefSeq" id="WP_115867181.1">
    <property type="nucleotide sequence ID" value="NZ_QREG01000004.1"/>
</dbReference>
<evidence type="ECO:0000256" key="5">
    <source>
        <dbReference type="ARBA" id="ARBA00038253"/>
    </source>
</evidence>
<dbReference type="OrthoDB" id="982262at2"/>
<keyword evidence="7" id="KW-0472">Membrane</keyword>
<dbReference type="EMBL" id="QREG01000004">
    <property type="protein sequence ID" value="REE01092.1"/>
    <property type="molecule type" value="Genomic_DNA"/>
</dbReference>
<dbReference type="PANTHER" id="PTHR46630">
    <property type="entry name" value="TETRATRICOPEPTIDE REPEAT PROTEIN 29"/>
    <property type="match status" value="1"/>
</dbReference>
<keyword evidence="3" id="KW-0677">Repeat</keyword>
<name>A0A3D9L524_MARFU</name>
<dbReference type="Proteomes" id="UP000256779">
    <property type="component" value="Unassembled WGS sequence"/>
</dbReference>
<keyword evidence="9" id="KW-1185">Reference proteome</keyword>
<dbReference type="Pfam" id="PF13181">
    <property type="entry name" value="TPR_8"/>
    <property type="match status" value="1"/>
</dbReference>
<dbReference type="InterPro" id="IPR019734">
    <property type="entry name" value="TPR_rpt"/>
</dbReference>
<feature type="coiled-coil region" evidence="6">
    <location>
        <begin position="320"/>
        <end position="347"/>
    </location>
</feature>
<sequence>MKRPFLVFLAIIHYQMIVAQDFNLAFSLYKEGNPACKAIFFSALESDMPADSLHLSAYYLAGVYYAEDSVEQALIHAHKSLDLAFKSDEELHIMRAYMRLFQCYYKWNSFQEARNSAIKALKHAPDDHWKHRNQYNLALAYQKLNKMDSALWYFTENYDYYLAQKDTLQICKNLNEIGLIYFYLNDYPQAREYYFDLLDYSTHVGSTKYQGFALNNIGNAYKEEGMTDSAIAYLSRSIPFQSSRLAMHISYNLSRLVDDPYPHLIAAKDRFHSDLDSRDYKSILLDLRRYHTHPDSIHHYEALLADLVAEDLTKDQLIRAENARLKILEIERQIELRRRELQQQEERTIYQFIILATILVAIFASLYYTRRFFPEKIKERLKILSKQNAEYRNTMRQMLNK</sequence>
<proteinExistence type="inferred from homology"/>
<keyword evidence="6" id="KW-0175">Coiled coil</keyword>
<reference evidence="8 9" key="1">
    <citation type="submission" date="2018-07" db="EMBL/GenBank/DDBJ databases">
        <title>Genomic Encyclopedia of Type Strains, Phase IV (KMG-IV): sequencing the most valuable type-strain genomes for metagenomic binning, comparative biology and taxonomic classification.</title>
        <authorList>
            <person name="Goeker M."/>
        </authorList>
    </citation>
    <scope>NUCLEOTIDE SEQUENCE [LARGE SCALE GENOMIC DNA]</scope>
    <source>
        <strain evidence="8 9">DSM 4134</strain>
    </source>
</reference>
<feature type="transmembrane region" description="Helical" evidence="7">
    <location>
        <begin position="349"/>
        <end position="368"/>
    </location>
</feature>
<accession>A0A3D9L524</accession>
<dbReference type="InterPro" id="IPR051476">
    <property type="entry name" value="Bac_ResReg_Asp_Phosphatase"/>
</dbReference>
<dbReference type="SUPFAM" id="SSF48452">
    <property type="entry name" value="TPR-like"/>
    <property type="match status" value="1"/>
</dbReference>
<evidence type="ECO:0000256" key="3">
    <source>
        <dbReference type="ARBA" id="ARBA00022737"/>
    </source>
</evidence>
<evidence type="ECO:0000256" key="7">
    <source>
        <dbReference type="SAM" id="Phobius"/>
    </source>
</evidence>
<dbReference type="AlphaFoldDB" id="A0A3D9L524"/>
<comment type="subcellular location">
    <subcellularLocation>
        <location evidence="1">Cytoplasm</location>
    </subcellularLocation>
</comment>
<organism evidence="8 9">
    <name type="scientific">Marinoscillum furvescens DSM 4134</name>
    <dbReference type="NCBI Taxonomy" id="1122208"/>
    <lineage>
        <taxon>Bacteria</taxon>
        <taxon>Pseudomonadati</taxon>
        <taxon>Bacteroidota</taxon>
        <taxon>Cytophagia</taxon>
        <taxon>Cytophagales</taxon>
        <taxon>Reichenbachiellaceae</taxon>
        <taxon>Marinoscillum</taxon>
    </lineage>
</organism>
<evidence type="ECO:0000256" key="4">
    <source>
        <dbReference type="ARBA" id="ARBA00022803"/>
    </source>
</evidence>
<dbReference type="PANTHER" id="PTHR46630:SF1">
    <property type="entry name" value="TETRATRICOPEPTIDE REPEAT PROTEIN 29"/>
    <property type="match status" value="1"/>
</dbReference>
<protein>
    <submittedName>
        <fullName evidence="8">Tetratricopeptide repeat protein</fullName>
    </submittedName>
</protein>
<evidence type="ECO:0000256" key="1">
    <source>
        <dbReference type="ARBA" id="ARBA00004496"/>
    </source>
</evidence>
<dbReference type="Gene3D" id="1.25.40.10">
    <property type="entry name" value="Tetratricopeptide repeat domain"/>
    <property type="match status" value="2"/>
</dbReference>
<comment type="caution">
    <text evidence="8">The sequence shown here is derived from an EMBL/GenBank/DDBJ whole genome shotgun (WGS) entry which is preliminary data.</text>
</comment>
<evidence type="ECO:0000313" key="9">
    <source>
        <dbReference type="Proteomes" id="UP000256779"/>
    </source>
</evidence>
<evidence type="ECO:0000256" key="2">
    <source>
        <dbReference type="ARBA" id="ARBA00022490"/>
    </source>
</evidence>
<keyword evidence="7" id="KW-0812">Transmembrane</keyword>
<dbReference type="InterPro" id="IPR011990">
    <property type="entry name" value="TPR-like_helical_dom_sf"/>
</dbReference>
<comment type="similarity">
    <text evidence="5">Belongs to the Rap family.</text>
</comment>
<keyword evidence="7" id="KW-1133">Transmembrane helix</keyword>
<keyword evidence="4" id="KW-0802">TPR repeat</keyword>
<dbReference type="SMART" id="SM00028">
    <property type="entry name" value="TPR"/>
    <property type="match status" value="3"/>
</dbReference>
<evidence type="ECO:0000313" key="8">
    <source>
        <dbReference type="EMBL" id="REE01092.1"/>
    </source>
</evidence>
<evidence type="ECO:0000256" key="6">
    <source>
        <dbReference type="SAM" id="Coils"/>
    </source>
</evidence>
<dbReference type="GO" id="GO:0005737">
    <property type="term" value="C:cytoplasm"/>
    <property type="evidence" value="ECO:0007669"/>
    <property type="project" value="UniProtKB-SubCell"/>
</dbReference>
<gene>
    <name evidence="8" type="ORF">C7460_104112</name>
</gene>